<dbReference type="Proteomes" id="UP000005555">
    <property type="component" value="Unassembled WGS sequence"/>
</dbReference>
<dbReference type="eggNOG" id="ENOG502Z8DE">
    <property type="taxonomic scope" value="Bacteria"/>
</dbReference>
<dbReference type="CDD" id="cd16329">
    <property type="entry name" value="LolA_like"/>
    <property type="match status" value="1"/>
</dbReference>
<evidence type="ECO:0008006" key="3">
    <source>
        <dbReference type="Google" id="ProtNLM"/>
    </source>
</evidence>
<dbReference type="EMBL" id="AAPI01000015">
    <property type="protein sequence ID" value="EAS45914.1"/>
    <property type="molecule type" value="Genomic_DNA"/>
</dbReference>
<comment type="caution">
    <text evidence="1">The sequence shown here is derived from an EMBL/GenBank/DDBJ whole genome shotgun (WGS) entry which is preliminary data.</text>
</comment>
<gene>
    <name evidence="1" type="ORF">GB2207_12012</name>
</gene>
<proteinExistence type="predicted"/>
<dbReference type="HOGENOM" id="CLU_629784_0_0_6"/>
<organism evidence="1 2">
    <name type="scientific">gamma proteobacterium HTCC2207</name>
    <dbReference type="NCBI Taxonomy" id="314287"/>
    <lineage>
        <taxon>Bacteria</taxon>
        <taxon>Pseudomonadati</taxon>
        <taxon>Pseudomonadota</taxon>
        <taxon>Gammaproteobacteria</taxon>
        <taxon>Cellvibrionales</taxon>
        <taxon>Porticoccaceae</taxon>
        <taxon>SAR92 clade</taxon>
    </lineage>
</organism>
<evidence type="ECO:0000313" key="1">
    <source>
        <dbReference type="EMBL" id="EAS45914.1"/>
    </source>
</evidence>
<keyword evidence="2" id="KW-1185">Reference proteome</keyword>
<dbReference type="InterPro" id="IPR010752">
    <property type="entry name" value="DUF1329"/>
</dbReference>
<accession>Q1YNW9</accession>
<protein>
    <recommendedName>
        <fullName evidence="3">DUF1329 domain-containing protein</fullName>
    </recommendedName>
</protein>
<dbReference type="Gene3D" id="2.50.20.10">
    <property type="entry name" value="Lipoprotein localisation LolA/LolB/LppX"/>
    <property type="match status" value="1"/>
</dbReference>
<evidence type="ECO:0000313" key="2">
    <source>
        <dbReference type="Proteomes" id="UP000005555"/>
    </source>
</evidence>
<reference evidence="1 2" key="1">
    <citation type="submission" date="2006-03" db="EMBL/GenBank/DDBJ databases">
        <authorList>
            <person name="Giovannoni S.J."/>
            <person name="Cho J.-C."/>
            <person name="Ferriera S."/>
            <person name="Johnson J."/>
            <person name="Kravitz S."/>
            <person name="Halpern A."/>
            <person name="Remington K."/>
            <person name="Beeson K."/>
            <person name="Tran B."/>
            <person name="Rogers Y.-H."/>
            <person name="Friedman R."/>
            <person name="Venter J.C."/>
        </authorList>
    </citation>
    <scope>NUCLEOTIDE SEQUENCE [LARGE SCALE GENOMIC DNA]</scope>
    <source>
        <strain evidence="1 2">HTCC2207</strain>
    </source>
</reference>
<sequence>MFLDKVSKGVAGAGVLTPLWPLISQAQDISAAYPEELLSIESYTKGKIKVGDMLTSENVEHVQDLLDPITYIEVLEQGRQIKIVKTTTDVTKLFPAEYLEATIKNQGKAKLDENNNVVTQEGEPWIGGNPFPDAKTGLEAYANLTLSWGRHDSAMYAIRDWDIGPDGSEQYQYDFVWAEQNTVGLTNSDTPYMEGREDLLRYNAIWFTYPNDSRGTSFVNTWYYDQRKFPDLYGYIPAFKRVRRFPSSQRFEPLVPGITLFLSDGWCAGDPMLTWGNYEIVARKPMLGGVSENWHGSNPNSEPTVHGGPQGKTFFETTMELIPEVIVIDLEPTGFPRAPVGKKRVWLDTRTMMFVACVTYDRRGELWKSVQVTTSQFIDGDTVKMDGDHPGWSWTKCHVHDIQSNRMSRFYHAEEIRGGFKSGWNQDGLYEKYMTIPAIRRLGS</sequence>
<dbReference type="Pfam" id="PF07044">
    <property type="entry name" value="DUF1329"/>
    <property type="match status" value="1"/>
</dbReference>
<name>Q1YNW9_9GAMM</name>
<dbReference type="STRING" id="314287.GB2207_12012"/>
<dbReference type="AlphaFoldDB" id="Q1YNW9"/>